<dbReference type="InterPro" id="IPR008560">
    <property type="entry name" value="DUF842_euk"/>
</dbReference>
<dbReference type="GO" id="GO:0005737">
    <property type="term" value="C:cytoplasm"/>
    <property type="evidence" value="ECO:0007669"/>
    <property type="project" value="TreeGrafter"/>
</dbReference>
<protein>
    <recommendedName>
        <fullName evidence="4">Protein FAM136A</fullName>
    </recommendedName>
</protein>
<name>A0A484LGS7_9ASTE</name>
<proteinExistence type="inferred from homology"/>
<dbReference type="OrthoDB" id="9975421at2759"/>
<evidence type="ECO:0000313" key="2">
    <source>
        <dbReference type="EMBL" id="VFQ75560.1"/>
    </source>
</evidence>
<gene>
    <name evidence="2" type="ORF">CCAM_LOCUS17336</name>
</gene>
<sequence length="148" mass="17065">MDPNSAEQRIITERLRPKLDEVNRALQTHFSSVEDHVSFTLQQSYFKCAYECFDRRRRQEEIGTCVERCTGPLVNAQSVFQNEISVFQEKLQRSLLVCQDKYESSKLQANKGNAMMELESCVDLSVQDSIKTLPHVVERLKGQMGMTD</sequence>
<dbReference type="PANTHER" id="PTHR21096:SF0">
    <property type="entry name" value="PROTEIN FAM136A"/>
    <property type="match status" value="1"/>
</dbReference>
<reference evidence="2 3" key="1">
    <citation type="submission" date="2018-04" db="EMBL/GenBank/DDBJ databases">
        <authorList>
            <person name="Vogel A."/>
        </authorList>
    </citation>
    <scope>NUCLEOTIDE SEQUENCE [LARGE SCALE GENOMIC DNA]</scope>
</reference>
<dbReference type="EMBL" id="OOIL02001451">
    <property type="protein sequence ID" value="VFQ75560.1"/>
    <property type="molecule type" value="Genomic_DNA"/>
</dbReference>
<evidence type="ECO:0000313" key="3">
    <source>
        <dbReference type="Proteomes" id="UP000595140"/>
    </source>
</evidence>
<accession>A0A484LGS7</accession>
<keyword evidence="3" id="KW-1185">Reference proteome</keyword>
<evidence type="ECO:0000256" key="1">
    <source>
        <dbReference type="ARBA" id="ARBA00009952"/>
    </source>
</evidence>
<dbReference type="PANTHER" id="PTHR21096">
    <property type="entry name" value="PROTEIN FAM136A"/>
    <property type="match status" value="1"/>
</dbReference>
<dbReference type="Pfam" id="PF05811">
    <property type="entry name" value="DUF842"/>
    <property type="match status" value="1"/>
</dbReference>
<dbReference type="Proteomes" id="UP000595140">
    <property type="component" value="Unassembled WGS sequence"/>
</dbReference>
<dbReference type="AlphaFoldDB" id="A0A484LGS7"/>
<comment type="similarity">
    <text evidence="1">Belongs to the FAM136 family.</text>
</comment>
<evidence type="ECO:0008006" key="4">
    <source>
        <dbReference type="Google" id="ProtNLM"/>
    </source>
</evidence>
<organism evidence="2 3">
    <name type="scientific">Cuscuta campestris</name>
    <dbReference type="NCBI Taxonomy" id="132261"/>
    <lineage>
        <taxon>Eukaryota</taxon>
        <taxon>Viridiplantae</taxon>
        <taxon>Streptophyta</taxon>
        <taxon>Embryophyta</taxon>
        <taxon>Tracheophyta</taxon>
        <taxon>Spermatophyta</taxon>
        <taxon>Magnoliopsida</taxon>
        <taxon>eudicotyledons</taxon>
        <taxon>Gunneridae</taxon>
        <taxon>Pentapetalae</taxon>
        <taxon>asterids</taxon>
        <taxon>lamiids</taxon>
        <taxon>Solanales</taxon>
        <taxon>Convolvulaceae</taxon>
        <taxon>Cuscuteae</taxon>
        <taxon>Cuscuta</taxon>
        <taxon>Cuscuta subgen. Grammica</taxon>
        <taxon>Cuscuta sect. Cleistogrammica</taxon>
    </lineage>
</organism>